<dbReference type="EMBL" id="JAPNOA010000029">
    <property type="protein sequence ID" value="MCY0965953.1"/>
    <property type="molecule type" value="Genomic_DNA"/>
</dbReference>
<comment type="caution">
    <text evidence="1">The sequence shown here is derived from an EMBL/GenBank/DDBJ whole genome shotgun (WGS) entry which is preliminary data.</text>
</comment>
<dbReference type="RefSeq" id="WP_283174162.1">
    <property type="nucleotide sequence ID" value="NZ_JAPNOA010000029.1"/>
</dbReference>
<evidence type="ECO:0000313" key="2">
    <source>
        <dbReference type="Proteomes" id="UP001150830"/>
    </source>
</evidence>
<protein>
    <submittedName>
        <fullName evidence="1">Uncharacterized protein</fullName>
    </submittedName>
</protein>
<dbReference type="Proteomes" id="UP001150830">
    <property type="component" value="Unassembled WGS sequence"/>
</dbReference>
<organism evidence="1 2">
    <name type="scientific">Parathalassolituus penaei</name>
    <dbReference type="NCBI Taxonomy" id="2997323"/>
    <lineage>
        <taxon>Bacteria</taxon>
        <taxon>Pseudomonadati</taxon>
        <taxon>Pseudomonadota</taxon>
        <taxon>Gammaproteobacteria</taxon>
        <taxon>Oceanospirillales</taxon>
        <taxon>Oceanospirillaceae</taxon>
        <taxon>Parathalassolituus</taxon>
    </lineage>
</organism>
<evidence type="ECO:0000313" key="1">
    <source>
        <dbReference type="EMBL" id="MCY0965953.1"/>
    </source>
</evidence>
<accession>A0A9X3ENK8</accession>
<name>A0A9X3ENK8_9GAMM</name>
<reference evidence="1" key="1">
    <citation type="submission" date="2022-11" db="EMBL/GenBank/DDBJ databases">
        <title>Parathalassolutuus dongxingensis gen. nov., sp. nov., a novel member of family Oceanospirillaceae isolated from a coastal shrimp pond in Guangxi, China.</title>
        <authorList>
            <person name="Chen H."/>
        </authorList>
    </citation>
    <scope>NUCLEOTIDE SEQUENCE</scope>
    <source>
        <strain evidence="1">G-43</strain>
    </source>
</reference>
<proteinExistence type="predicted"/>
<sequence>MTFVLTLGILLLMAAGLLAMLSLGRDSRSQAIQALAPALDADFSRLAALDRDLARTPFALFLRGQIRHVRNQLAGRRAERYFKIVDYSLLGDQAPEDQTLVLVQCGPVQCGSFCISHHKAAKADAFTDLTPEKRIRCKTDQLPDWVQGLRIEAEKPHALEIWLQGKGGKWIQRHPTLEVEWSNGLLLVYRRDCLIDPEQMSEALQQVLELADLIEKKPPEGGFS</sequence>
<gene>
    <name evidence="1" type="ORF">OUO13_12205</name>
</gene>
<dbReference type="AlphaFoldDB" id="A0A9X3ENK8"/>
<keyword evidence="2" id="KW-1185">Reference proteome</keyword>